<feature type="domain" description="Peptidase M16 C-terminal" evidence="4">
    <location>
        <begin position="166"/>
        <end position="338"/>
    </location>
</feature>
<dbReference type="AlphaFoldDB" id="A0A1G8PQZ8"/>
<dbReference type="Gene3D" id="3.30.830.10">
    <property type="entry name" value="Metalloenzyme, LuxS/M16 peptidase-like"/>
    <property type="match status" value="2"/>
</dbReference>
<dbReference type="EMBL" id="FNEN01000009">
    <property type="protein sequence ID" value="SDI94863.1"/>
    <property type="molecule type" value="Genomic_DNA"/>
</dbReference>
<dbReference type="PROSITE" id="PS00143">
    <property type="entry name" value="INSULINASE"/>
    <property type="match status" value="1"/>
</dbReference>
<protein>
    <submittedName>
        <fullName evidence="5">Predicted Zn-dependent peptidase</fullName>
    </submittedName>
</protein>
<dbReference type="InterPro" id="IPR007863">
    <property type="entry name" value="Peptidase_M16_C"/>
</dbReference>
<dbReference type="FunFam" id="3.30.830.10:FF:000008">
    <property type="entry name" value="Mitochondrial-processing peptidase subunit beta"/>
    <property type="match status" value="1"/>
</dbReference>
<keyword evidence="6" id="KW-1185">Reference proteome</keyword>
<reference evidence="5 6" key="1">
    <citation type="submission" date="2016-10" db="EMBL/GenBank/DDBJ databases">
        <authorList>
            <person name="de Groot N.N."/>
        </authorList>
    </citation>
    <scope>NUCLEOTIDE SEQUENCE [LARGE SCALE GENOMIC DNA]</scope>
    <source>
        <strain evidence="5 6">DSM 21771</strain>
    </source>
</reference>
<dbReference type="PANTHER" id="PTHR11851">
    <property type="entry name" value="METALLOPROTEASE"/>
    <property type="match status" value="1"/>
</dbReference>
<dbReference type="InterPro" id="IPR001431">
    <property type="entry name" value="Pept_M16_Zn_BS"/>
</dbReference>
<proteinExistence type="inferred from homology"/>
<accession>A0A1G8PQZ8</accession>
<dbReference type="InterPro" id="IPR011765">
    <property type="entry name" value="Pept_M16_N"/>
</dbReference>
<dbReference type="OrthoDB" id="9811314at2"/>
<evidence type="ECO:0000313" key="5">
    <source>
        <dbReference type="EMBL" id="SDI94863.1"/>
    </source>
</evidence>
<evidence type="ECO:0000259" key="3">
    <source>
        <dbReference type="Pfam" id="PF00675"/>
    </source>
</evidence>
<feature type="domain" description="Peptidase M16 N-terminal" evidence="3">
    <location>
        <begin position="12"/>
        <end position="159"/>
    </location>
</feature>
<dbReference type="InterPro" id="IPR011249">
    <property type="entry name" value="Metalloenz_LuxS/M16"/>
</dbReference>
<organism evidence="5 6">
    <name type="scientific">Natribacillus halophilus</name>
    <dbReference type="NCBI Taxonomy" id="549003"/>
    <lineage>
        <taxon>Bacteria</taxon>
        <taxon>Bacillati</taxon>
        <taxon>Bacillota</taxon>
        <taxon>Bacilli</taxon>
        <taxon>Bacillales</taxon>
        <taxon>Bacillaceae</taxon>
        <taxon>Natribacillus</taxon>
    </lineage>
</organism>
<dbReference type="InterPro" id="IPR050361">
    <property type="entry name" value="MPP/UQCRC_Complex"/>
</dbReference>
<evidence type="ECO:0000313" key="6">
    <source>
        <dbReference type="Proteomes" id="UP000198853"/>
    </source>
</evidence>
<dbReference type="GO" id="GO:0046872">
    <property type="term" value="F:metal ion binding"/>
    <property type="evidence" value="ECO:0007669"/>
    <property type="project" value="InterPro"/>
</dbReference>
<sequence>MVQRMTLTNGARVVYEPMEHVRSLSIGIWIYTGSRDEEQEENGITHFLEHMLFKGTQQRSATEIAEAFDRMGGYVNAFTAKEYTCFYAKVIDTHAREAVDILSDMFFNPAFPEEEITKERNVVLEEIRMVEDTADDVVHDDLDATAYGNHPLGRPILGTEDTVPTFNREQLKHFIHKHYRPDNVVVSLAGKIDDSLLSCVETQFSGFLAQKSSNIQETPPVLNGNKAARAKSIEQAHLCLGFDGVSIQDEQIYAMVLFNQLLGGSMSSRLFQEIREQRGLAYAVFSHHIAYRDGGMLTVYAGSAPQYVGEILDATMAMLEHFASKQLKDNELENVKSQVQGSLLLGLESTSSRMSRNGKNELSLGYHRSLDTLTEEIDAVSARDIQAVAEKLYKSEYALSLISPDGEWPTGCSISR</sequence>
<evidence type="ECO:0000256" key="1">
    <source>
        <dbReference type="ARBA" id="ARBA00007261"/>
    </source>
</evidence>
<dbReference type="SUPFAM" id="SSF63411">
    <property type="entry name" value="LuxS/MPP-like metallohydrolase"/>
    <property type="match status" value="2"/>
</dbReference>
<dbReference type="Proteomes" id="UP000198853">
    <property type="component" value="Unassembled WGS sequence"/>
</dbReference>
<dbReference type="GO" id="GO:0006508">
    <property type="term" value="P:proteolysis"/>
    <property type="evidence" value="ECO:0007669"/>
    <property type="project" value="InterPro"/>
</dbReference>
<dbReference type="RefSeq" id="WP_090398879.1">
    <property type="nucleotide sequence ID" value="NZ_FNEN01000009.1"/>
</dbReference>
<gene>
    <name evidence="5" type="ORF">SAMN04488123_10962</name>
</gene>
<evidence type="ECO:0000259" key="4">
    <source>
        <dbReference type="Pfam" id="PF05193"/>
    </source>
</evidence>
<dbReference type="Pfam" id="PF00675">
    <property type="entry name" value="Peptidase_M16"/>
    <property type="match status" value="1"/>
</dbReference>
<evidence type="ECO:0000256" key="2">
    <source>
        <dbReference type="RuleBase" id="RU004447"/>
    </source>
</evidence>
<dbReference type="GO" id="GO:0004222">
    <property type="term" value="F:metalloendopeptidase activity"/>
    <property type="evidence" value="ECO:0007669"/>
    <property type="project" value="InterPro"/>
</dbReference>
<dbReference type="Pfam" id="PF05193">
    <property type="entry name" value="Peptidase_M16_C"/>
    <property type="match status" value="1"/>
</dbReference>
<comment type="similarity">
    <text evidence="1 2">Belongs to the peptidase M16 family.</text>
</comment>
<dbReference type="PANTHER" id="PTHR11851:SF49">
    <property type="entry name" value="MITOCHONDRIAL-PROCESSING PEPTIDASE SUBUNIT ALPHA"/>
    <property type="match status" value="1"/>
</dbReference>
<name>A0A1G8PQZ8_9BACI</name>